<evidence type="ECO:0000256" key="3">
    <source>
        <dbReference type="PROSITE-ProRule" id="PRU00023"/>
    </source>
</evidence>
<dbReference type="SUPFAM" id="SSF52540">
    <property type="entry name" value="P-loop containing nucleoside triphosphate hydrolases"/>
    <property type="match status" value="1"/>
</dbReference>
<proteinExistence type="predicted"/>
<dbReference type="InterPro" id="IPR027417">
    <property type="entry name" value="P-loop_NTPase"/>
</dbReference>
<dbReference type="InterPro" id="IPR036770">
    <property type="entry name" value="Ankyrin_rpt-contain_sf"/>
</dbReference>
<evidence type="ECO:0000256" key="1">
    <source>
        <dbReference type="ARBA" id="ARBA00022737"/>
    </source>
</evidence>
<dbReference type="InterPro" id="IPR051165">
    <property type="entry name" value="Multifunctional_ANK_Repeat"/>
</dbReference>
<feature type="domain" description="NACHT" evidence="4">
    <location>
        <begin position="12"/>
        <end position="158"/>
    </location>
</feature>
<accession>A0AAV8ZZQ0</accession>
<name>A0AAV8ZZQ0_9CUCU</name>
<dbReference type="Gene3D" id="3.40.50.300">
    <property type="entry name" value="P-loop containing nucleotide triphosphate hydrolases"/>
    <property type="match status" value="1"/>
</dbReference>
<keyword evidence="6" id="KW-1185">Reference proteome</keyword>
<dbReference type="PROSITE" id="PS50088">
    <property type="entry name" value="ANK_REPEAT"/>
    <property type="match status" value="2"/>
</dbReference>
<evidence type="ECO:0000313" key="6">
    <source>
        <dbReference type="Proteomes" id="UP001162156"/>
    </source>
</evidence>
<feature type="repeat" description="ANK" evidence="3">
    <location>
        <begin position="644"/>
        <end position="676"/>
    </location>
</feature>
<dbReference type="EMBL" id="JANEYF010000006">
    <property type="protein sequence ID" value="KAJ8972826.1"/>
    <property type="molecule type" value="Genomic_DNA"/>
</dbReference>
<dbReference type="InterPro" id="IPR002110">
    <property type="entry name" value="Ankyrin_rpt"/>
</dbReference>
<gene>
    <name evidence="5" type="ORF">NQ314_000023</name>
</gene>
<evidence type="ECO:0000313" key="5">
    <source>
        <dbReference type="EMBL" id="KAJ8972826.1"/>
    </source>
</evidence>
<comment type="caution">
    <text evidence="5">The sequence shown here is derived from an EMBL/GenBank/DDBJ whole genome shotgun (WGS) entry which is preliminary data.</text>
</comment>
<dbReference type="Pfam" id="PF00023">
    <property type="entry name" value="Ank"/>
    <property type="match status" value="1"/>
</dbReference>
<dbReference type="Proteomes" id="UP001162156">
    <property type="component" value="Unassembled WGS sequence"/>
</dbReference>
<dbReference type="InterPro" id="IPR007111">
    <property type="entry name" value="NACHT_NTPase"/>
</dbReference>
<protein>
    <recommendedName>
        <fullName evidence="4">NACHT domain-containing protein</fullName>
    </recommendedName>
</protein>
<dbReference type="AlphaFoldDB" id="A0AAV8ZZQ0"/>
<keyword evidence="2 3" id="KW-0040">ANK repeat</keyword>
<dbReference type="SMART" id="SM00248">
    <property type="entry name" value="ANK"/>
    <property type="match status" value="7"/>
</dbReference>
<dbReference type="PANTHER" id="PTHR24123">
    <property type="entry name" value="ANKYRIN REPEAT-CONTAINING"/>
    <property type="match status" value="1"/>
</dbReference>
<sequence>MQHMNSQTNIISNNAGMGKTFMLKSIANKFNAHEWVFYINLSEHISKLSAGNEAAFIKYLFDYHMNYNDKIVHEFCKTIFAFCIVEGNMVCLLDGYDEVYSENILLFLKNIKENNFRTWITTRPTYARELELQMNTLSVEITHFSQNDHVTFLWKYFETFSCIYNYNQEQIQYVIDSINRCSSNLDKTFIAIPLQTRMFAEIFGDDISQIAKKEELTRIDLYNTFVNIKLKEYKSYEAMSLKKTLSKLALKIFFKEDQLDMLLDFEELVEEAKAFQESYKKDSIVIGLNEKGDAVFGHRTFAEFLAAQWLAKQIVNNRGQYNREWVPLIEKLYYIEMLPVRSFFDRILSQDMPLHLAVLNNDLENVKNVEIKHNLDKLGRSALHLAVSYGRYYDLYVSSGIKGLKNVGLHTVITGDDSNCQLTVPRMERIEYEVSEQIVEYLMSEGLPNSTDKLFNYDAFDYAMKSCSLKFVNCLYSKFEKTSLYFESEYNLKVLVYVVAHENLYRILSERKSYNFDVTQFPQQNENKIRDMFKGHNLNLLKIKYNDFYLTEIAAALGGKEIVFELLQTGILRVDMGYATHKACNNGHADVVDLLYIMGADVEKEDEYGFNPIEQSGRRGRADITYQYLKDSTFMSNLRNNDLTSMTPLHYACQGGHLECVKKLKEIGVNIKIKDAFGYTPLLYTSLYGHSNIIKSLLSGIPKEELESDKNIQLAINVAASNGYSDCVKNLLECGLNVNNLDDDGNTPLILASQKGFVQVIQALANSSTCDINLAKTNETLESISMYTCLNNHYSLQTKLVVLGKKQKSSWYYNRFAFCRT</sequence>
<dbReference type="Gene3D" id="1.25.40.20">
    <property type="entry name" value="Ankyrin repeat-containing domain"/>
    <property type="match status" value="3"/>
</dbReference>
<dbReference type="Pfam" id="PF12796">
    <property type="entry name" value="Ank_2"/>
    <property type="match status" value="2"/>
</dbReference>
<evidence type="ECO:0000256" key="2">
    <source>
        <dbReference type="ARBA" id="ARBA00023043"/>
    </source>
</evidence>
<dbReference type="PROSITE" id="PS50297">
    <property type="entry name" value="ANK_REP_REGION"/>
    <property type="match status" value="1"/>
</dbReference>
<dbReference type="SUPFAM" id="SSF48403">
    <property type="entry name" value="Ankyrin repeat"/>
    <property type="match status" value="2"/>
</dbReference>
<feature type="repeat" description="ANK" evidence="3">
    <location>
        <begin position="575"/>
        <end position="607"/>
    </location>
</feature>
<reference evidence="5" key="1">
    <citation type="journal article" date="2023" name="Insect Mol. Biol.">
        <title>Genome sequencing provides insights into the evolution of gene families encoding plant cell wall-degrading enzymes in longhorned beetles.</title>
        <authorList>
            <person name="Shin N.R."/>
            <person name="Okamura Y."/>
            <person name="Kirsch R."/>
            <person name="Pauchet Y."/>
        </authorList>
    </citation>
    <scope>NUCLEOTIDE SEQUENCE</scope>
    <source>
        <strain evidence="5">RBIC_L_NR</strain>
    </source>
</reference>
<organism evidence="5 6">
    <name type="scientific">Rhamnusium bicolor</name>
    <dbReference type="NCBI Taxonomy" id="1586634"/>
    <lineage>
        <taxon>Eukaryota</taxon>
        <taxon>Metazoa</taxon>
        <taxon>Ecdysozoa</taxon>
        <taxon>Arthropoda</taxon>
        <taxon>Hexapoda</taxon>
        <taxon>Insecta</taxon>
        <taxon>Pterygota</taxon>
        <taxon>Neoptera</taxon>
        <taxon>Endopterygota</taxon>
        <taxon>Coleoptera</taxon>
        <taxon>Polyphaga</taxon>
        <taxon>Cucujiformia</taxon>
        <taxon>Chrysomeloidea</taxon>
        <taxon>Cerambycidae</taxon>
        <taxon>Lepturinae</taxon>
        <taxon>Rhagiini</taxon>
        <taxon>Rhamnusium</taxon>
    </lineage>
</organism>
<keyword evidence="1" id="KW-0677">Repeat</keyword>
<evidence type="ECO:0000259" key="4">
    <source>
        <dbReference type="Pfam" id="PF05729"/>
    </source>
</evidence>
<dbReference type="PANTHER" id="PTHR24123:SF33">
    <property type="entry name" value="PROTEIN HOS4"/>
    <property type="match status" value="1"/>
</dbReference>
<dbReference type="Pfam" id="PF05729">
    <property type="entry name" value="NACHT"/>
    <property type="match status" value="1"/>
</dbReference>